<dbReference type="RefSeq" id="WP_302037237.1">
    <property type="nucleotide sequence ID" value="NZ_JAUKPO010000004.1"/>
</dbReference>
<evidence type="ECO:0008006" key="3">
    <source>
        <dbReference type="Google" id="ProtNLM"/>
    </source>
</evidence>
<proteinExistence type="predicted"/>
<comment type="caution">
    <text evidence="1">The sequence shown here is derived from an EMBL/GenBank/DDBJ whole genome shotgun (WGS) entry which is preliminary data.</text>
</comment>
<sequence>MITTYQTKIIHQSDKAKIEWIEEGKIVRKTFTGFIIGEEMKAAFNAGLACLQKNKGRKWLSDNRYVKVYKQEDSDWINNVWFPQTKKAGWKYWAVLEPKDFYGQMSMNRFIKDFAQQGIILKIFHEMDQAVEWLQGVD</sequence>
<accession>A0ABT8R2V6</accession>
<dbReference type="Proteomes" id="UP001168528">
    <property type="component" value="Unassembled WGS sequence"/>
</dbReference>
<evidence type="ECO:0000313" key="2">
    <source>
        <dbReference type="Proteomes" id="UP001168528"/>
    </source>
</evidence>
<dbReference type="EMBL" id="JAUKPO010000004">
    <property type="protein sequence ID" value="MDO1446432.1"/>
    <property type="molecule type" value="Genomic_DNA"/>
</dbReference>
<gene>
    <name evidence="1" type="ORF">Q0590_09245</name>
</gene>
<keyword evidence="2" id="KW-1185">Reference proteome</keyword>
<evidence type="ECO:0000313" key="1">
    <source>
        <dbReference type="EMBL" id="MDO1446432.1"/>
    </source>
</evidence>
<organism evidence="1 2">
    <name type="scientific">Rhodocytophaga aerolata</name>
    <dbReference type="NCBI Taxonomy" id="455078"/>
    <lineage>
        <taxon>Bacteria</taxon>
        <taxon>Pseudomonadati</taxon>
        <taxon>Bacteroidota</taxon>
        <taxon>Cytophagia</taxon>
        <taxon>Cytophagales</taxon>
        <taxon>Rhodocytophagaceae</taxon>
        <taxon>Rhodocytophaga</taxon>
    </lineage>
</organism>
<name>A0ABT8R2V6_9BACT</name>
<reference evidence="1" key="1">
    <citation type="submission" date="2023-07" db="EMBL/GenBank/DDBJ databases">
        <title>The genome sequence of Rhodocytophaga aerolata KACC 12507.</title>
        <authorList>
            <person name="Zhang X."/>
        </authorList>
    </citation>
    <scope>NUCLEOTIDE SEQUENCE</scope>
    <source>
        <strain evidence="1">KACC 12507</strain>
    </source>
</reference>
<protein>
    <recommendedName>
        <fullName evidence="3">STAS/SEC14 domain-containing protein</fullName>
    </recommendedName>
</protein>